<dbReference type="Gene3D" id="2.60.40.10">
    <property type="entry name" value="Immunoglobulins"/>
    <property type="match status" value="2"/>
</dbReference>
<dbReference type="Pfam" id="PF18911">
    <property type="entry name" value="PKD_4"/>
    <property type="match status" value="1"/>
</dbReference>
<comment type="caution">
    <text evidence="2">The sequence shown here is derived from an EMBL/GenBank/DDBJ whole genome shotgun (WGS) entry which is preliminary data.</text>
</comment>
<dbReference type="Proteomes" id="UP000029644">
    <property type="component" value="Unassembled WGS sequence"/>
</dbReference>
<organism evidence="2 3">
    <name type="scientific">Algibacter lectus</name>
    <dbReference type="NCBI Taxonomy" id="221126"/>
    <lineage>
        <taxon>Bacteria</taxon>
        <taxon>Pseudomonadati</taxon>
        <taxon>Bacteroidota</taxon>
        <taxon>Flavobacteriia</taxon>
        <taxon>Flavobacteriales</taxon>
        <taxon>Flavobacteriaceae</taxon>
        <taxon>Algibacter</taxon>
    </lineage>
</organism>
<dbReference type="AlphaFoldDB" id="A0A090VJT8"/>
<evidence type="ECO:0000313" key="3">
    <source>
        <dbReference type="Proteomes" id="UP000029644"/>
    </source>
</evidence>
<feature type="domain" description="PKD" evidence="1">
    <location>
        <begin position="147"/>
        <end position="189"/>
    </location>
</feature>
<proteinExistence type="predicted"/>
<accession>A0A090VJT8</accession>
<dbReference type="InterPro" id="IPR035986">
    <property type="entry name" value="PKD_dom_sf"/>
</dbReference>
<evidence type="ECO:0000313" key="2">
    <source>
        <dbReference type="EMBL" id="GAL64980.1"/>
    </source>
</evidence>
<feature type="domain" description="PKD" evidence="1">
    <location>
        <begin position="71"/>
        <end position="107"/>
    </location>
</feature>
<name>A0A090VJT8_9FLAO</name>
<dbReference type="RefSeq" id="WP_042506834.1">
    <property type="nucleotide sequence ID" value="NZ_BBNQ01000028.1"/>
</dbReference>
<dbReference type="CDD" id="cd00146">
    <property type="entry name" value="PKD"/>
    <property type="match status" value="2"/>
</dbReference>
<evidence type="ECO:0000259" key="1">
    <source>
        <dbReference type="PROSITE" id="PS50093"/>
    </source>
</evidence>
<reference evidence="2 3" key="1">
    <citation type="journal article" date="2014" name="Genome Announc.">
        <title>Draft Genome Sequences of Marine Flavobacterium Algibacter lectus Strains SS8 and NR4.</title>
        <authorList>
            <person name="Takatani N."/>
            <person name="Nakanishi M."/>
            <person name="Meirelles P."/>
            <person name="Mino S."/>
            <person name="Suda W."/>
            <person name="Oshima K."/>
            <person name="Hattori M."/>
            <person name="Ohkuma M."/>
            <person name="Hosokawa M."/>
            <person name="Miyashita K."/>
            <person name="Thompson F.L."/>
            <person name="Niwa A."/>
            <person name="Sawabe T."/>
            <person name="Sawabe T."/>
        </authorList>
    </citation>
    <scope>NUCLEOTIDE SEQUENCE [LARGE SCALE GENOMIC DNA]</scope>
    <source>
        <strain evidence="2 3">JCM 19300</strain>
    </source>
</reference>
<protein>
    <recommendedName>
        <fullName evidence="1">PKD domain-containing protein</fullName>
    </recommendedName>
</protein>
<dbReference type="InterPro" id="IPR013783">
    <property type="entry name" value="Ig-like_fold"/>
</dbReference>
<dbReference type="SUPFAM" id="SSF49299">
    <property type="entry name" value="PKD domain"/>
    <property type="match status" value="2"/>
</dbReference>
<dbReference type="SMART" id="SM00089">
    <property type="entry name" value="PKD"/>
    <property type="match status" value="2"/>
</dbReference>
<dbReference type="InterPro" id="IPR022409">
    <property type="entry name" value="PKD/Chitinase_dom"/>
</dbReference>
<dbReference type="PROSITE" id="PS50093">
    <property type="entry name" value="PKD"/>
    <property type="match status" value="2"/>
</dbReference>
<gene>
    <name evidence="2" type="ORF">JCM19300_2209</name>
</gene>
<dbReference type="InterPro" id="IPR000601">
    <property type="entry name" value="PKD_dom"/>
</dbReference>
<dbReference type="OrthoDB" id="1491323at2"/>
<dbReference type="EMBL" id="BBNQ01000028">
    <property type="protein sequence ID" value="GAL64980.1"/>
    <property type="molecule type" value="Genomic_DNA"/>
</dbReference>
<sequence length="334" mass="38636">MSKSKNENLTKYLDKNVVYLFLVVFFISGSALAYRYYTDFPCDQINIDIQASDYRVGELIKFKDLTEQGQSWEWDFGDSTDVSVISQAFHIYKEPGEYNVRLLVNNSCEKTETIIIKEKKFVLDPTKIPNLIIPDSINVGQELKVIDNTKNAYSWEWRFGETANANATTRSATYVYEESGLKTITLVVNGDIQHIGKKRIRVYEKETPTAQIDAPIIEPERPIGWDIPYEPVLADDKNEEEQLENIEVPYISEPDLEKRLYKVSESKITEKEFSNYFCGDVNKPIVVNGRNTTFLVFCQKIRGKRINIKRLTIFRNDGSNCIKNLNIEYSRKIL</sequence>